<feature type="domain" description="Right handed beta helix" evidence="1">
    <location>
        <begin position="162"/>
        <end position="321"/>
    </location>
</feature>
<dbReference type="RefSeq" id="WP_084236816.1">
    <property type="nucleotide sequence ID" value="NZ_FWXT01000001.1"/>
</dbReference>
<name>A0A1W1Z8L0_9SPHI</name>
<dbReference type="Gene3D" id="2.160.20.10">
    <property type="entry name" value="Single-stranded right-handed beta-helix, Pectin lyase-like"/>
    <property type="match status" value="1"/>
</dbReference>
<dbReference type="STRING" id="151894.SAMN04488524_0476"/>
<dbReference type="InterPro" id="IPR039448">
    <property type="entry name" value="Beta_helix"/>
</dbReference>
<organism evidence="2 3">
    <name type="scientific">Pedobacter africanus</name>
    <dbReference type="NCBI Taxonomy" id="151894"/>
    <lineage>
        <taxon>Bacteria</taxon>
        <taxon>Pseudomonadati</taxon>
        <taxon>Bacteroidota</taxon>
        <taxon>Sphingobacteriia</taxon>
        <taxon>Sphingobacteriales</taxon>
        <taxon>Sphingobacteriaceae</taxon>
        <taxon>Pedobacter</taxon>
    </lineage>
</organism>
<dbReference type="SUPFAM" id="SSF51126">
    <property type="entry name" value="Pectin lyase-like"/>
    <property type="match status" value="1"/>
</dbReference>
<dbReference type="PROSITE" id="PS51257">
    <property type="entry name" value="PROKAR_LIPOPROTEIN"/>
    <property type="match status" value="1"/>
</dbReference>
<dbReference type="InterPro" id="IPR011050">
    <property type="entry name" value="Pectin_lyase_fold/virulence"/>
</dbReference>
<proteinExistence type="predicted"/>
<dbReference type="Proteomes" id="UP000192756">
    <property type="component" value="Unassembled WGS sequence"/>
</dbReference>
<keyword evidence="3" id="KW-1185">Reference proteome</keyword>
<protein>
    <recommendedName>
        <fullName evidence="1">Right handed beta helix domain-containing protein</fullName>
    </recommendedName>
</protein>
<evidence type="ECO:0000313" key="2">
    <source>
        <dbReference type="EMBL" id="SMC44724.1"/>
    </source>
</evidence>
<dbReference type="OrthoDB" id="776009at2"/>
<evidence type="ECO:0000313" key="3">
    <source>
        <dbReference type="Proteomes" id="UP000192756"/>
    </source>
</evidence>
<reference evidence="3" key="1">
    <citation type="submission" date="2017-04" db="EMBL/GenBank/DDBJ databases">
        <authorList>
            <person name="Varghese N."/>
            <person name="Submissions S."/>
        </authorList>
    </citation>
    <scope>NUCLEOTIDE SEQUENCE [LARGE SCALE GENOMIC DNA]</scope>
    <source>
        <strain evidence="3">DSM 12126</strain>
    </source>
</reference>
<accession>A0A1W1Z8L0</accession>
<evidence type="ECO:0000259" key="1">
    <source>
        <dbReference type="Pfam" id="PF13229"/>
    </source>
</evidence>
<dbReference type="InterPro" id="IPR012334">
    <property type="entry name" value="Pectin_lyas_fold"/>
</dbReference>
<dbReference type="EMBL" id="FWXT01000001">
    <property type="protein sequence ID" value="SMC44724.1"/>
    <property type="molecule type" value="Genomic_DNA"/>
</dbReference>
<sequence>MKTNHFNGSVAVVLLAAATVFCSCKRELANLKSDTPLAEGGKLAKLLTGSTSSLATVGSSYTIPADTITDHGNAATTGSIAWYLATYSGGSVAQPNTFYLQKGSTYMCKRRLFIPANARISQTGTGTQALVKIDAASYNDAGSNHEFIRMSSNSILLHFNIDLKWMPTNGIFIPTGADGAQLINITVQNGKRIPGGTSTLIYIVANNVTVTRCQLRRAGCDATEENTVQGGQMISVYGQDIEISHNNMAVSAQAGIGIQASAKNITINKDTIYDTGRAAATQDAITSYHVGTGTTNRNIVITNCLIYNNRNHGIHVSGYGYTIMWNKVYNAGYSGPTGGYTGSHMGANIWLGDYKTPLDCSGNSTITNNEIGCSLGGGYVFKVTNYHSASTTIQTGNICNNNKLISGTCN</sequence>
<dbReference type="InterPro" id="IPR006626">
    <property type="entry name" value="PbH1"/>
</dbReference>
<dbReference type="SMART" id="SM00710">
    <property type="entry name" value="PbH1"/>
    <property type="match status" value="4"/>
</dbReference>
<gene>
    <name evidence="2" type="ORF">SAMN04488524_0476</name>
</gene>
<dbReference type="AlphaFoldDB" id="A0A1W1Z8L0"/>
<dbReference type="Pfam" id="PF13229">
    <property type="entry name" value="Beta_helix"/>
    <property type="match status" value="1"/>
</dbReference>